<dbReference type="InterPro" id="IPR001478">
    <property type="entry name" value="PDZ"/>
</dbReference>
<dbReference type="eggNOG" id="KOG3571">
    <property type="taxonomic scope" value="Eukaryota"/>
</dbReference>
<dbReference type="InterPro" id="IPR038207">
    <property type="entry name" value="DIX_dom_sf"/>
</dbReference>
<keyword evidence="11" id="KW-1185">Reference proteome</keyword>
<feature type="compositionally biased region" description="Basic and acidic residues" evidence="7">
    <location>
        <begin position="154"/>
        <end position="169"/>
    </location>
</feature>
<keyword evidence="4" id="KW-0963">Cytoplasm</keyword>
<proteinExistence type="inferred from homology"/>
<evidence type="ECO:0000256" key="4">
    <source>
        <dbReference type="ARBA" id="ARBA00022490"/>
    </source>
</evidence>
<evidence type="ECO:0000256" key="3">
    <source>
        <dbReference type="ARBA" id="ARBA00022473"/>
    </source>
</evidence>
<dbReference type="InterPro" id="IPR003351">
    <property type="entry name" value="Dishevelled_protein_dom"/>
</dbReference>
<evidence type="ECO:0000256" key="6">
    <source>
        <dbReference type="PROSITE-ProRule" id="PRU00069"/>
    </source>
</evidence>
<dbReference type="Pfam" id="PF02377">
    <property type="entry name" value="Dishevelled"/>
    <property type="match status" value="1"/>
</dbReference>
<feature type="region of interest" description="Disordered" evidence="7">
    <location>
        <begin position="203"/>
        <end position="247"/>
    </location>
</feature>
<comment type="subcellular location">
    <subcellularLocation>
        <location evidence="1">Cytoplasm</location>
    </subcellularLocation>
</comment>
<dbReference type="PROSITE" id="PS50841">
    <property type="entry name" value="DIX"/>
    <property type="match status" value="1"/>
</dbReference>
<dbReference type="SMART" id="SM00021">
    <property type="entry name" value="DAX"/>
    <property type="match status" value="1"/>
</dbReference>
<name>A0A151MPK1_ALLMI</name>
<evidence type="ECO:0000259" key="8">
    <source>
        <dbReference type="PROSITE" id="PS50106"/>
    </source>
</evidence>
<feature type="compositionally biased region" description="Pro residues" evidence="7">
    <location>
        <begin position="93"/>
        <end position="116"/>
    </location>
</feature>
<dbReference type="SUPFAM" id="SSF54236">
    <property type="entry name" value="Ubiquitin-like"/>
    <property type="match status" value="1"/>
</dbReference>
<dbReference type="InterPro" id="IPR036034">
    <property type="entry name" value="PDZ_sf"/>
</dbReference>
<dbReference type="Pfam" id="PF00778">
    <property type="entry name" value="DIX"/>
    <property type="match status" value="1"/>
</dbReference>
<dbReference type="InterPro" id="IPR024580">
    <property type="entry name" value="Dishevelled_C-dom"/>
</dbReference>
<dbReference type="Gene3D" id="1.10.10.10">
    <property type="entry name" value="Winged helix-like DNA-binding domain superfamily/Winged helix DNA-binding domain"/>
    <property type="match status" value="1"/>
</dbReference>
<feature type="compositionally biased region" description="Basic residues" evidence="7">
    <location>
        <begin position="225"/>
        <end position="237"/>
    </location>
</feature>
<dbReference type="GO" id="GO:0005829">
    <property type="term" value="C:cytosol"/>
    <property type="evidence" value="ECO:0007669"/>
    <property type="project" value="TreeGrafter"/>
</dbReference>
<keyword evidence="5 6" id="KW-0879">Wnt signaling pathway</keyword>
<feature type="compositionally biased region" description="Low complexity" evidence="7">
    <location>
        <begin position="554"/>
        <end position="567"/>
    </location>
</feature>
<dbReference type="Proteomes" id="UP000050525">
    <property type="component" value="Unassembled WGS sequence"/>
</dbReference>
<feature type="region of interest" description="Disordered" evidence="7">
    <location>
        <begin position="91"/>
        <end position="178"/>
    </location>
</feature>
<dbReference type="CDD" id="cd06717">
    <property type="entry name" value="PDZ_Dishevelled-like"/>
    <property type="match status" value="1"/>
</dbReference>
<gene>
    <name evidence="10" type="primary">DVL3L</name>
    <name evidence="10" type="ORF">Y1Q_0013347</name>
</gene>
<protein>
    <submittedName>
        <fullName evidence="10">Segment polarity dishevelled-like protein DVL-3</fullName>
    </submittedName>
</protein>
<organism evidence="10 11">
    <name type="scientific">Alligator mississippiensis</name>
    <name type="common">American alligator</name>
    <dbReference type="NCBI Taxonomy" id="8496"/>
    <lineage>
        <taxon>Eukaryota</taxon>
        <taxon>Metazoa</taxon>
        <taxon>Chordata</taxon>
        <taxon>Craniata</taxon>
        <taxon>Vertebrata</taxon>
        <taxon>Euteleostomi</taxon>
        <taxon>Archelosauria</taxon>
        <taxon>Archosauria</taxon>
        <taxon>Crocodylia</taxon>
        <taxon>Alligatoridae</taxon>
        <taxon>Alligatorinae</taxon>
        <taxon>Alligator</taxon>
    </lineage>
</organism>
<accession>A0A151MPK1</accession>
<dbReference type="FunFam" id="2.30.42.10:FF:000014">
    <property type="entry name" value="Segment polarity protein dishevelled homolog DVL-3"/>
    <property type="match status" value="1"/>
</dbReference>
<dbReference type="FunFam" id="2.40.240.130:FF:000001">
    <property type="entry name" value="Segment polarity protein dishevelled homolog DVL-1"/>
    <property type="match status" value="1"/>
</dbReference>
<evidence type="ECO:0000313" key="10">
    <source>
        <dbReference type="EMBL" id="KYO26454.1"/>
    </source>
</evidence>
<evidence type="ECO:0000256" key="7">
    <source>
        <dbReference type="SAM" id="MobiDB-lite"/>
    </source>
</evidence>
<dbReference type="Gene3D" id="2.30.42.10">
    <property type="match status" value="1"/>
</dbReference>
<comment type="similarity">
    <text evidence="2">Belongs to the DSH family.</text>
</comment>
<dbReference type="Pfam" id="PF00595">
    <property type="entry name" value="PDZ"/>
    <property type="match status" value="1"/>
</dbReference>
<dbReference type="Gene3D" id="2.40.240.130">
    <property type="match status" value="1"/>
</dbReference>
<feature type="domain" description="DIX" evidence="9">
    <location>
        <begin position="7"/>
        <end position="88"/>
    </location>
</feature>
<feature type="region of interest" description="Disordered" evidence="7">
    <location>
        <begin position="509"/>
        <end position="610"/>
    </location>
</feature>
<reference evidence="10 11" key="1">
    <citation type="journal article" date="2012" name="Genome Biol.">
        <title>Sequencing three crocodilian genomes to illuminate the evolution of archosaurs and amniotes.</title>
        <authorList>
            <person name="St John J.A."/>
            <person name="Braun E.L."/>
            <person name="Isberg S.R."/>
            <person name="Miles L.G."/>
            <person name="Chong A.Y."/>
            <person name="Gongora J."/>
            <person name="Dalzell P."/>
            <person name="Moran C."/>
            <person name="Bed'hom B."/>
            <person name="Abzhanov A."/>
            <person name="Burgess S.C."/>
            <person name="Cooksey A.M."/>
            <person name="Castoe T.A."/>
            <person name="Crawford N.G."/>
            <person name="Densmore L.D."/>
            <person name="Drew J.C."/>
            <person name="Edwards S.V."/>
            <person name="Faircloth B.C."/>
            <person name="Fujita M.K."/>
            <person name="Greenwold M.J."/>
            <person name="Hoffmann F.G."/>
            <person name="Howard J.M."/>
            <person name="Iguchi T."/>
            <person name="Janes D.E."/>
            <person name="Khan S.Y."/>
            <person name="Kohno S."/>
            <person name="de Koning A.J."/>
            <person name="Lance S.L."/>
            <person name="McCarthy F.M."/>
            <person name="McCormack J.E."/>
            <person name="Merchant M.E."/>
            <person name="Peterson D.G."/>
            <person name="Pollock D.D."/>
            <person name="Pourmand N."/>
            <person name="Raney B.J."/>
            <person name="Roessler K.A."/>
            <person name="Sanford J.R."/>
            <person name="Sawyer R.H."/>
            <person name="Schmidt C.J."/>
            <person name="Triplett E.W."/>
            <person name="Tuberville T.D."/>
            <person name="Venegas-Anaya M."/>
            <person name="Howard J.T."/>
            <person name="Jarvis E.D."/>
            <person name="Guillette L.J.Jr."/>
            <person name="Glenn T.C."/>
            <person name="Green R.E."/>
            <person name="Ray D.A."/>
        </authorList>
    </citation>
    <scope>NUCLEOTIDE SEQUENCE [LARGE SCALE GENOMIC DNA]</scope>
    <source>
        <strain evidence="10">KSC_2009_1</strain>
    </source>
</reference>
<dbReference type="PRINTS" id="PR01760">
    <property type="entry name" value="DISHEVELLED"/>
</dbReference>
<dbReference type="PANTHER" id="PTHR10878:SF8">
    <property type="entry name" value="SEGMENT POLARITY PROTEIN DISHEVELLED HOMOLOG DVL-2"/>
    <property type="match status" value="1"/>
</dbReference>
<feature type="compositionally biased region" description="Polar residues" evidence="7">
    <location>
        <begin position="212"/>
        <end position="223"/>
    </location>
</feature>
<dbReference type="Pfam" id="PF12316">
    <property type="entry name" value="Dsh_C"/>
    <property type="match status" value="1"/>
</dbReference>
<dbReference type="PANTHER" id="PTHR10878">
    <property type="entry name" value="SEGMENT POLARITY PROTEIN DISHEVELLED"/>
    <property type="match status" value="1"/>
</dbReference>
<dbReference type="InterPro" id="IPR015506">
    <property type="entry name" value="Dsh/Dvl-rel"/>
</dbReference>
<dbReference type="EMBL" id="AKHW03005498">
    <property type="protein sequence ID" value="KYO26454.1"/>
    <property type="molecule type" value="Genomic_DNA"/>
</dbReference>
<dbReference type="InterPro" id="IPR029071">
    <property type="entry name" value="Ubiquitin-like_domsf"/>
</dbReference>
<feature type="compositionally biased region" description="Low complexity" evidence="7">
    <location>
        <begin position="509"/>
        <end position="534"/>
    </location>
</feature>
<dbReference type="SMART" id="SM00228">
    <property type="entry name" value="PDZ"/>
    <property type="match status" value="1"/>
</dbReference>
<dbReference type="InterPro" id="IPR001158">
    <property type="entry name" value="DIX"/>
</dbReference>
<sequence length="688" mass="73535">MAAAGGLGETKVIYHLDEEETPYLVKIAVPAERITLGHVKAALNRPGAKYFFKSMDQDFGVVKEEISDDNARLPCFNGRVVSWLVSSETPQAEPAPVPAEPRPDPSPPPPPLPPLPVERTSGIGDSRPPSFHPNVSCSRENLDHETETESVVSLRRDRPRRRESTEHGGGHRLNGQSRLERHLAGYESSSTLLTSEIETTSLCDSDDDAMSRFSSSTEQSSASRLLKRHRRRRKQRPPRLERTSSFSSVTDSTMSLNIITVTLNMEKYNFLGISIVGQSNERGDGGIYIGSIMKGGAVAADGRIEPGDMLLQVNDINFENMSNDDAVRVLREIVHKPGPIVLTVAKCWDPSPQGYFTLPRNEPIQPIDPAAWVSHSAALTGAFATYPGSSSMSTITSGSSVPETERFEELALSVHTDMASVMKAMAAPESGLEVRDRMWLKITIPNAFLDLANLSLNDNDGSSGASDQDTLAPLPLPGATPWPLLPTFPYQYPAPHPYSAQPPPYHELSSYSYGVGSTGSQHSEGSRSSGSNRSDGGGGSRGGAKAKEEKAGPESKSGSGSESEYSGRVGGGRRPEPAPLASSPPAPEALAGVGVPPRAPPSLVRSHHSLHAYPGPGPGMTLPYNPLMVMMVPPPAVPPPSGPPLGTTQPPGAPPVRDLGAVPPELTASRQSFHMAMGNPSEFFVDVM</sequence>
<evidence type="ECO:0000256" key="1">
    <source>
        <dbReference type="ARBA" id="ARBA00004496"/>
    </source>
</evidence>
<dbReference type="AlphaFoldDB" id="A0A151MPK1"/>
<feature type="domain" description="PDZ" evidence="8">
    <location>
        <begin position="260"/>
        <end position="332"/>
    </location>
</feature>
<evidence type="ECO:0000256" key="5">
    <source>
        <dbReference type="ARBA" id="ARBA00022687"/>
    </source>
</evidence>
<dbReference type="InterPro" id="IPR008339">
    <property type="entry name" value="Dishevelled_fam"/>
</dbReference>
<dbReference type="GO" id="GO:0005109">
    <property type="term" value="F:frizzled binding"/>
    <property type="evidence" value="ECO:0007669"/>
    <property type="project" value="TreeGrafter"/>
</dbReference>
<keyword evidence="3" id="KW-0217">Developmental protein</keyword>
<dbReference type="STRING" id="8496.A0A151MPK1"/>
<dbReference type="SUPFAM" id="SSF50156">
    <property type="entry name" value="PDZ domain-like"/>
    <property type="match status" value="1"/>
</dbReference>
<dbReference type="GO" id="GO:0060070">
    <property type="term" value="P:canonical Wnt signaling pathway"/>
    <property type="evidence" value="ECO:0007669"/>
    <property type="project" value="TreeGrafter"/>
</dbReference>
<comment type="caution">
    <text evidence="10">The sequence shown here is derived from an EMBL/GenBank/DDBJ whole genome shotgun (WGS) entry which is preliminary data.</text>
</comment>
<dbReference type="InterPro" id="IPR036388">
    <property type="entry name" value="WH-like_DNA-bd_sf"/>
</dbReference>
<evidence type="ECO:0000256" key="2">
    <source>
        <dbReference type="ARBA" id="ARBA00008735"/>
    </source>
</evidence>
<evidence type="ECO:0000259" key="9">
    <source>
        <dbReference type="PROSITE" id="PS50841"/>
    </source>
</evidence>
<feature type="region of interest" description="Disordered" evidence="7">
    <location>
        <begin position="639"/>
        <end position="662"/>
    </location>
</feature>
<dbReference type="PROSITE" id="PS50106">
    <property type="entry name" value="PDZ"/>
    <property type="match status" value="1"/>
</dbReference>
<evidence type="ECO:0000313" key="11">
    <source>
        <dbReference type="Proteomes" id="UP000050525"/>
    </source>
</evidence>